<keyword evidence="2" id="KW-0472">Membrane</keyword>
<dbReference type="GO" id="GO:0032366">
    <property type="term" value="P:intracellular sterol transport"/>
    <property type="evidence" value="ECO:0007669"/>
    <property type="project" value="TreeGrafter"/>
</dbReference>
<evidence type="ECO:0000256" key="2">
    <source>
        <dbReference type="SAM" id="Phobius"/>
    </source>
</evidence>
<dbReference type="GO" id="GO:0005886">
    <property type="term" value="C:plasma membrane"/>
    <property type="evidence" value="ECO:0007669"/>
    <property type="project" value="TreeGrafter"/>
</dbReference>
<dbReference type="InterPro" id="IPR051482">
    <property type="entry name" value="Cholesterol_transport"/>
</dbReference>
<dbReference type="GO" id="GO:0005789">
    <property type="term" value="C:endoplasmic reticulum membrane"/>
    <property type="evidence" value="ECO:0007669"/>
    <property type="project" value="TreeGrafter"/>
</dbReference>
<proteinExistence type="evidence at transcript level"/>
<dbReference type="GO" id="GO:0032934">
    <property type="term" value="F:sterol binding"/>
    <property type="evidence" value="ECO:0007669"/>
    <property type="project" value="TreeGrafter"/>
</dbReference>
<feature type="compositionally biased region" description="Basic and acidic residues" evidence="1">
    <location>
        <begin position="71"/>
        <end position="87"/>
    </location>
</feature>
<accession>A0A0K8TMI9</accession>
<dbReference type="GO" id="GO:0120015">
    <property type="term" value="F:sterol transfer activity"/>
    <property type="evidence" value="ECO:0007669"/>
    <property type="project" value="TreeGrafter"/>
</dbReference>
<dbReference type="CDD" id="cd13220">
    <property type="entry name" value="PH-GRAM_GRAMDC"/>
    <property type="match status" value="1"/>
</dbReference>
<dbReference type="PANTHER" id="PTHR23319:SF13">
    <property type="entry name" value="GRAM DOMAIN-CONTAINING PROTEIN"/>
    <property type="match status" value="1"/>
</dbReference>
<evidence type="ECO:0000259" key="3">
    <source>
        <dbReference type="SMART" id="SM00568"/>
    </source>
</evidence>
<name>A0A0K8TMI9_TABBR</name>
<dbReference type="AlphaFoldDB" id="A0A0K8TMI9"/>
<evidence type="ECO:0000313" key="4">
    <source>
        <dbReference type="EMBL" id="JAI15378.1"/>
    </source>
</evidence>
<dbReference type="Gene3D" id="2.30.29.30">
    <property type="entry name" value="Pleckstrin-homology domain (PH domain)/Phosphotyrosine-binding domain (PTB)"/>
    <property type="match status" value="1"/>
</dbReference>
<reference evidence="4" key="1">
    <citation type="journal article" date="2015" name="Insect Biochem. Mol. Biol.">
        <title>An insight into the sialome of the horse fly, Tabanus bromius.</title>
        <authorList>
            <person name="Ribeiro J.M."/>
            <person name="Kazimirova M."/>
            <person name="Takac P."/>
            <person name="Andersen J.F."/>
            <person name="Francischetti I.M."/>
        </authorList>
    </citation>
    <scope>NUCLEOTIDE SEQUENCE</scope>
</reference>
<feature type="non-terminal residue" evidence="4">
    <location>
        <position position="1"/>
    </location>
</feature>
<dbReference type="Pfam" id="PF02893">
    <property type="entry name" value="GRAM"/>
    <property type="match status" value="1"/>
</dbReference>
<feature type="compositionally biased region" description="Polar residues" evidence="1">
    <location>
        <begin position="26"/>
        <end position="45"/>
    </location>
</feature>
<keyword evidence="2" id="KW-1133">Transmembrane helix</keyword>
<feature type="region of interest" description="Disordered" evidence="1">
    <location>
        <begin position="366"/>
        <end position="389"/>
    </location>
</feature>
<protein>
    <submittedName>
        <fullName evidence="4">Putative conserved plasma membrane protein</fullName>
    </submittedName>
</protein>
<dbReference type="SMART" id="SM00568">
    <property type="entry name" value="GRAM"/>
    <property type="match status" value="1"/>
</dbReference>
<feature type="region of interest" description="Disordered" evidence="1">
    <location>
        <begin position="14"/>
        <end position="87"/>
    </location>
</feature>
<dbReference type="GO" id="GO:0140268">
    <property type="term" value="C:endoplasmic reticulum-plasma membrane contact site"/>
    <property type="evidence" value="ECO:0007669"/>
    <property type="project" value="TreeGrafter"/>
</dbReference>
<sequence length="389" mass="43355">LLKSRSANSICVGIRSAPSSPMAPLQGQSDTHGQSVVSLTTLSRSPSHHNATKLDSKSLKLRTSPGSAPRIRNEIPEKKRKELSSSREKKFHRHFQQVSKEERLINYFSCALVSDFLLQGHLYITENYFAFYSNVFGFVTKLLIPTATVIKISKEKTAKIIPNAVGVTTADERHVFGSFMSRETAFRLMCSVCPPLEPIERIPKVPDVEVSEECSVEDDSSCSISGNESPPQIISCTPEPTTQRIRQRSIPAHIAPDVVDSPKELEKIISVVSTLTTAKPLIAAPVTWPKSPPPRIVSTSNRKLNPIYIGVILTIVLAIFSAYLYHKVCEMESMINYSPPNYKILRKSLENLSLLIHQHNIMFDTMRQRSTTDRPSGVDDASMEQHLTT</sequence>
<feature type="transmembrane region" description="Helical" evidence="2">
    <location>
        <begin position="307"/>
        <end position="325"/>
    </location>
</feature>
<evidence type="ECO:0000256" key="1">
    <source>
        <dbReference type="SAM" id="MobiDB-lite"/>
    </source>
</evidence>
<dbReference type="EMBL" id="GDAI01002225">
    <property type="protein sequence ID" value="JAI15378.1"/>
    <property type="molecule type" value="mRNA"/>
</dbReference>
<feature type="domain" description="GRAM" evidence="3">
    <location>
        <begin position="89"/>
        <end position="156"/>
    </location>
</feature>
<organism evidence="4">
    <name type="scientific">Tabanus bromius</name>
    <name type="common">Band-eyed brown horse fly</name>
    <dbReference type="NCBI Taxonomy" id="304241"/>
    <lineage>
        <taxon>Eukaryota</taxon>
        <taxon>Metazoa</taxon>
        <taxon>Ecdysozoa</taxon>
        <taxon>Arthropoda</taxon>
        <taxon>Hexapoda</taxon>
        <taxon>Insecta</taxon>
        <taxon>Pterygota</taxon>
        <taxon>Neoptera</taxon>
        <taxon>Endopterygota</taxon>
        <taxon>Diptera</taxon>
        <taxon>Brachycera</taxon>
        <taxon>Tabanomorpha</taxon>
        <taxon>Tabanoidea</taxon>
        <taxon>Tabanidae</taxon>
        <taxon>Tabanus</taxon>
    </lineage>
</organism>
<dbReference type="InterPro" id="IPR011993">
    <property type="entry name" value="PH-like_dom_sf"/>
</dbReference>
<keyword evidence="2" id="KW-0812">Transmembrane</keyword>
<feature type="transmembrane region" description="Helical" evidence="2">
    <location>
        <begin position="130"/>
        <end position="150"/>
    </location>
</feature>
<dbReference type="InterPro" id="IPR004182">
    <property type="entry name" value="GRAM"/>
</dbReference>
<dbReference type="PANTHER" id="PTHR23319">
    <property type="entry name" value="GRAM DOMAIN CONTAINING 1B, ISOFORM E"/>
    <property type="match status" value="1"/>
</dbReference>